<dbReference type="PaxDb" id="2903-EOD37652"/>
<evidence type="ECO:0000256" key="4">
    <source>
        <dbReference type="ARBA" id="ARBA00022989"/>
    </source>
</evidence>
<sequence length="465" mass="49850">MARGSIFKASLSPEQLEVEQRLRTLALMLVGLAVIACGLYYLEGILIPLVLALALTYTLQPMIDLLSKRPLHLCGRKFFAQQPAAIRAARPMLRPFYELVYLAKLPWWLATCIAVSVAVAVLVLVGLGFLVADSADAYAKRIEDLTAGALNYMDEESSSSSSCALVSSSFQLYLNVSVVVPANATSVEVAAVSHRKRIEQIAKKIPAADLSMSSPRCCFSPSTSSSDRRPPQRTRRAQVTTAAPDEEARGEQGGASGATPPSGFWLNFVPVIGTVFAIALPMPIVLLDPDFNLAHVLAPPLPPDEISRDRPRSREANPPSVGNVLEPYLFGKTLDLSPVVILCSLMVWAALWGITGMVHCPPRRYLAGVLAGTSKSLIFAETAPDGEDKEKQDGDGGGSDNGGGGPLPPRGARPLCADVEAVAERSSQNAVSSVWRGEEPYQPYAESQGRSEPRRRAQVHPAVEG</sequence>
<dbReference type="HOGENOM" id="CLU_588558_0_0_1"/>
<evidence type="ECO:0000256" key="5">
    <source>
        <dbReference type="ARBA" id="ARBA00023136"/>
    </source>
</evidence>
<feature type="region of interest" description="Disordered" evidence="6">
    <location>
        <begin position="302"/>
        <end position="321"/>
    </location>
</feature>
<dbReference type="GO" id="GO:0016020">
    <property type="term" value="C:membrane"/>
    <property type="evidence" value="ECO:0007669"/>
    <property type="project" value="UniProtKB-SubCell"/>
</dbReference>
<feature type="transmembrane region" description="Helical" evidence="7">
    <location>
        <begin position="264"/>
        <end position="287"/>
    </location>
</feature>
<evidence type="ECO:0000256" key="6">
    <source>
        <dbReference type="SAM" id="MobiDB-lite"/>
    </source>
</evidence>
<keyword evidence="5 7" id="KW-0472">Membrane</keyword>
<organism evidence="8 9">
    <name type="scientific">Emiliania huxleyi (strain CCMP1516)</name>
    <dbReference type="NCBI Taxonomy" id="280463"/>
    <lineage>
        <taxon>Eukaryota</taxon>
        <taxon>Haptista</taxon>
        <taxon>Haptophyta</taxon>
        <taxon>Prymnesiophyceae</taxon>
        <taxon>Isochrysidales</taxon>
        <taxon>Noelaerhabdaceae</taxon>
        <taxon>Emiliania</taxon>
    </lineage>
</organism>
<evidence type="ECO:0000256" key="2">
    <source>
        <dbReference type="ARBA" id="ARBA00009773"/>
    </source>
</evidence>
<comment type="similarity">
    <text evidence="2">Belongs to the autoinducer-2 exporter (AI-2E) (TC 2.A.86) family.</text>
</comment>
<dbReference type="InterPro" id="IPR002549">
    <property type="entry name" value="AI-2E-like"/>
</dbReference>
<dbReference type="KEGG" id="ehx:EMIHUDRAFT_109685"/>
<dbReference type="EnsemblProtists" id="EOD37652">
    <property type="protein sequence ID" value="EOD37652"/>
    <property type="gene ID" value="EMIHUDRAFT_109685"/>
</dbReference>
<keyword evidence="4 7" id="KW-1133">Transmembrane helix</keyword>
<dbReference type="RefSeq" id="XP_005790081.1">
    <property type="nucleotide sequence ID" value="XM_005790024.1"/>
</dbReference>
<feature type="transmembrane region" description="Helical" evidence="7">
    <location>
        <begin position="336"/>
        <end position="354"/>
    </location>
</feature>
<feature type="transmembrane region" description="Helical" evidence="7">
    <location>
        <begin position="107"/>
        <end position="132"/>
    </location>
</feature>
<dbReference type="AlphaFoldDB" id="A0A0D3KPG7"/>
<keyword evidence="3 7" id="KW-0812">Transmembrane</keyword>
<accession>A0A0D3KPG7</accession>
<feature type="region of interest" description="Disordered" evidence="6">
    <location>
        <begin position="381"/>
        <end position="465"/>
    </location>
</feature>
<feature type="compositionally biased region" description="Basic and acidic residues" evidence="6">
    <location>
        <begin position="305"/>
        <end position="315"/>
    </location>
</feature>
<comment type="subcellular location">
    <subcellularLocation>
        <location evidence="1">Membrane</location>
        <topology evidence="1">Multi-pass membrane protein</topology>
    </subcellularLocation>
</comment>
<feature type="compositionally biased region" description="Gly residues" evidence="6">
    <location>
        <begin position="395"/>
        <end position="405"/>
    </location>
</feature>
<feature type="transmembrane region" description="Helical" evidence="7">
    <location>
        <begin position="25"/>
        <end position="57"/>
    </location>
</feature>
<name>A0A0D3KPG7_EMIH1</name>
<dbReference type="Pfam" id="PF01594">
    <property type="entry name" value="AI-2E_transport"/>
    <property type="match status" value="1"/>
</dbReference>
<proteinExistence type="inferred from homology"/>
<dbReference type="GeneID" id="17282921"/>
<feature type="region of interest" description="Disordered" evidence="6">
    <location>
        <begin position="211"/>
        <end position="258"/>
    </location>
</feature>
<evidence type="ECO:0000256" key="3">
    <source>
        <dbReference type="ARBA" id="ARBA00022692"/>
    </source>
</evidence>
<evidence type="ECO:0000313" key="8">
    <source>
        <dbReference type="EnsemblProtists" id="EOD37652"/>
    </source>
</evidence>
<feature type="compositionally biased region" description="Low complexity" evidence="6">
    <location>
        <begin position="213"/>
        <end position="225"/>
    </location>
</feature>
<keyword evidence="9" id="KW-1185">Reference proteome</keyword>
<reference evidence="9" key="1">
    <citation type="journal article" date="2013" name="Nature">
        <title>Pan genome of the phytoplankton Emiliania underpins its global distribution.</title>
        <authorList>
            <person name="Read B.A."/>
            <person name="Kegel J."/>
            <person name="Klute M.J."/>
            <person name="Kuo A."/>
            <person name="Lefebvre S.C."/>
            <person name="Maumus F."/>
            <person name="Mayer C."/>
            <person name="Miller J."/>
            <person name="Monier A."/>
            <person name="Salamov A."/>
            <person name="Young J."/>
            <person name="Aguilar M."/>
            <person name="Claverie J.M."/>
            <person name="Frickenhaus S."/>
            <person name="Gonzalez K."/>
            <person name="Herman E.K."/>
            <person name="Lin Y.C."/>
            <person name="Napier J."/>
            <person name="Ogata H."/>
            <person name="Sarno A.F."/>
            <person name="Shmutz J."/>
            <person name="Schroeder D."/>
            <person name="de Vargas C."/>
            <person name="Verret F."/>
            <person name="von Dassow P."/>
            <person name="Valentin K."/>
            <person name="Van de Peer Y."/>
            <person name="Wheeler G."/>
            <person name="Dacks J.B."/>
            <person name="Delwiche C.F."/>
            <person name="Dyhrman S.T."/>
            <person name="Glockner G."/>
            <person name="John U."/>
            <person name="Richards T."/>
            <person name="Worden A.Z."/>
            <person name="Zhang X."/>
            <person name="Grigoriev I.V."/>
            <person name="Allen A.E."/>
            <person name="Bidle K."/>
            <person name="Borodovsky M."/>
            <person name="Bowler C."/>
            <person name="Brownlee C."/>
            <person name="Cock J.M."/>
            <person name="Elias M."/>
            <person name="Gladyshev V.N."/>
            <person name="Groth M."/>
            <person name="Guda C."/>
            <person name="Hadaegh A."/>
            <person name="Iglesias-Rodriguez M.D."/>
            <person name="Jenkins J."/>
            <person name="Jones B.M."/>
            <person name="Lawson T."/>
            <person name="Leese F."/>
            <person name="Lindquist E."/>
            <person name="Lobanov A."/>
            <person name="Lomsadze A."/>
            <person name="Malik S.B."/>
            <person name="Marsh M.E."/>
            <person name="Mackinder L."/>
            <person name="Mock T."/>
            <person name="Mueller-Roeber B."/>
            <person name="Pagarete A."/>
            <person name="Parker M."/>
            <person name="Probert I."/>
            <person name="Quesneville H."/>
            <person name="Raines C."/>
            <person name="Rensing S.A."/>
            <person name="Riano-Pachon D.M."/>
            <person name="Richier S."/>
            <person name="Rokitta S."/>
            <person name="Shiraiwa Y."/>
            <person name="Soanes D.M."/>
            <person name="van der Giezen M."/>
            <person name="Wahlund T.M."/>
            <person name="Williams B."/>
            <person name="Wilson W."/>
            <person name="Wolfe G."/>
            <person name="Wurch L.L."/>
        </authorList>
    </citation>
    <scope>NUCLEOTIDE SEQUENCE</scope>
</reference>
<dbReference type="Proteomes" id="UP000013827">
    <property type="component" value="Unassembled WGS sequence"/>
</dbReference>
<evidence type="ECO:0000313" key="9">
    <source>
        <dbReference type="Proteomes" id="UP000013827"/>
    </source>
</evidence>
<evidence type="ECO:0008006" key="10">
    <source>
        <dbReference type="Google" id="ProtNLM"/>
    </source>
</evidence>
<evidence type="ECO:0000256" key="1">
    <source>
        <dbReference type="ARBA" id="ARBA00004141"/>
    </source>
</evidence>
<evidence type="ECO:0000256" key="7">
    <source>
        <dbReference type="SAM" id="Phobius"/>
    </source>
</evidence>
<reference evidence="8" key="2">
    <citation type="submission" date="2024-10" db="UniProtKB">
        <authorList>
            <consortium name="EnsemblProtists"/>
        </authorList>
    </citation>
    <scope>IDENTIFICATION</scope>
</reference>
<protein>
    <recommendedName>
        <fullName evidence="10">Bicarbonate transporter-like transmembrane domain-containing protein</fullName>
    </recommendedName>
</protein>